<dbReference type="PANTHER" id="PTHR42939:SF1">
    <property type="entry name" value="ABC TRANSPORTER ATP-BINDING PROTEIN ALBC-RELATED"/>
    <property type="match status" value="1"/>
</dbReference>
<dbReference type="PROSITE" id="PS50893">
    <property type="entry name" value="ABC_TRANSPORTER_2"/>
    <property type="match status" value="1"/>
</dbReference>
<keyword evidence="1" id="KW-0813">Transport</keyword>
<dbReference type="CDD" id="cd03230">
    <property type="entry name" value="ABC_DR_subfamily_A"/>
    <property type="match status" value="1"/>
</dbReference>
<evidence type="ECO:0000256" key="2">
    <source>
        <dbReference type="ARBA" id="ARBA00022741"/>
    </source>
</evidence>
<dbReference type="AlphaFoldDB" id="A0A4R3Z796"/>
<accession>A0A4R3Z796</accession>
<keyword evidence="3 5" id="KW-0067">ATP-binding</keyword>
<dbReference type="SMART" id="SM00382">
    <property type="entry name" value="AAA"/>
    <property type="match status" value="1"/>
</dbReference>
<evidence type="ECO:0000313" key="5">
    <source>
        <dbReference type="EMBL" id="TCW01709.1"/>
    </source>
</evidence>
<dbReference type="InterPro" id="IPR027417">
    <property type="entry name" value="P-loop_NTPase"/>
</dbReference>
<dbReference type="InterPro" id="IPR003439">
    <property type="entry name" value="ABC_transporter-like_ATP-bd"/>
</dbReference>
<dbReference type="RefSeq" id="WP_066449151.1">
    <property type="nucleotide sequence ID" value="NZ_CAUWFI010000013.1"/>
</dbReference>
<dbReference type="PANTHER" id="PTHR42939">
    <property type="entry name" value="ABC TRANSPORTER ATP-BINDING PROTEIN ALBC-RELATED"/>
    <property type="match status" value="1"/>
</dbReference>
<dbReference type="EMBL" id="SMCQ01000003">
    <property type="protein sequence ID" value="TCW01709.1"/>
    <property type="molecule type" value="Genomic_DNA"/>
</dbReference>
<comment type="caution">
    <text evidence="5">The sequence shown here is derived from an EMBL/GenBank/DDBJ whole genome shotgun (WGS) entry which is preliminary data.</text>
</comment>
<dbReference type="InterPro" id="IPR017871">
    <property type="entry name" value="ABC_transporter-like_CS"/>
</dbReference>
<dbReference type="SUPFAM" id="SSF52540">
    <property type="entry name" value="P-loop containing nucleoside triphosphate hydrolases"/>
    <property type="match status" value="1"/>
</dbReference>
<keyword evidence="2" id="KW-0547">Nucleotide-binding</keyword>
<dbReference type="Gene3D" id="3.40.50.300">
    <property type="entry name" value="P-loop containing nucleotide triphosphate hydrolases"/>
    <property type="match status" value="1"/>
</dbReference>
<evidence type="ECO:0000259" key="4">
    <source>
        <dbReference type="PROSITE" id="PS50893"/>
    </source>
</evidence>
<gene>
    <name evidence="5" type="ORF">EDD60_103166</name>
</gene>
<sequence length="208" mass="23901">MLEISKLNKSFHKHSVLKDLDLKIEDGDFIYIHGINGSGKSTLFKLICHILEADTGCIVMDEDVHIGALIENPGFLENETLLFNLRFLASLKHHFDETHVARLCTLFQLDLYSPIKMKNYSLGMRQKAGIIQAIMENQNLILLDEPTRGLDFESVKIFCQLVNDLHEQGKTIIIAAHDYLTDIHYQTIYQLKNGQIIQDQDFKNHYSL</sequence>
<dbReference type="InterPro" id="IPR051782">
    <property type="entry name" value="ABC_Transporter_VariousFunc"/>
</dbReference>
<reference evidence="5 6" key="1">
    <citation type="submission" date="2019-03" db="EMBL/GenBank/DDBJ databases">
        <title>Genomic Encyclopedia of Type Strains, Phase IV (KMG-IV): sequencing the most valuable type-strain genomes for metagenomic binning, comparative biology and taxonomic classification.</title>
        <authorList>
            <person name="Goeker M."/>
        </authorList>
    </citation>
    <scope>NUCLEOTIDE SEQUENCE [LARGE SCALE GENOMIC DNA]</scope>
    <source>
        <strain evidence="5 6">DSM 29487</strain>
    </source>
</reference>
<evidence type="ECO:0000313" key="6">
    <source>
        <dbReference type="Proteomes" id="UP000295515"/>
    </source>
</evidence>
<proteinExistence type="predicted"/>
<dbReference type="Pfam" id="PF00005">
    <property type="entry name" value="ABC_tran"/>
    <property type="match status" value="1"/>
</dbReference>
<dbReference type="PROSITE" id="PS00211">
    <property type="entry name" value="ABC_TRANSPORTER_1"/>
    <property type="match status" value="1"/>
</dbReference>
<feature type="domain" description="ABC transporter" evidence="4">
    <location>
        <begin position="2"/>
        <end position="208"/>
    </location>
</feature>
<name>A0A4R3Z796_9FIRM</name>
<dbReference type="InterPro" id="IPR003593">
    <property type="entry name" value="AAA+_ATPase"/>
</dbReference>
<keyword evidence="6" id="KW-1185">Reference proteome</keyword>
<dbReference type="Proteomes" id="UP000295515">
    <property type="component" value="Unassembled WGS sequence"/>
</dbReference>
<evidence type="ECO:0000256" key="1">
    <source>
        <dbReference type="ARBA" id="ARBA00022448"/>
    </source>
</evidence>
<dbReference type="GO" id="GO:0016887">
    <property type="term" value="F:ATP hydrolysis activity"/>
    <property type="evidence" value="ECO:0007669"/>
    <property type="project" value="InterPro"/>
</dbReference>
<dbReference type="GeneID" id="98914643"/>
<protein>
    <submittedName>
        <fullName evidence="5">ABC-2 type transport system ATP-binding protein</fullName>
    </submittedName>
</protein>
<dbReference type="GO" id="GO:0005524">
    <property type="term" value="F:ATP binding"/>
    <property type="evidence" value="ECO:0007669"/>
    <property type="project" value="UniProtKB-KW"/>
</dbReference>
<evidence type="ECO:0000256" key="3">
    <source>
        <dbReference type="ARBA" id="ARBA00022840"/>
    </source>
</evidence>
<organism evidence="5 6">
    <name type="scientific">Longibaculum muris</name>
    <dbReference type="NCBI Taxonomy" id="1796628"/>
    <lineage>
        <taxon>Bacteria</taxon>
        <taxon>Bacillati</taxon>
        <taxon>Bacillota</taxon>
        <taxon>Erysipelotrichia</taxon>
        <taxon>Erysipelotrichales</taxon>
        <taxon>Coprobacillaceae</taxon>
        <taxon>Longibaculum</taxon>
    </lineage>
</organism>